<dbReference type="InterPro" id="IPR008207">
    <property type="entry name" value="Sig_transdc_His_kin_Hpt_dom"/>
</dbReference>
<evidence type="ECO:0000256" key="3">
    <source>
        <dbReference type="ARBA" id="ARBA00012438"/>
    </source>
</evidence>
<keyword evidence="19" id="KW-1185">Reference proteome</keyword>
<protein>
    <recommendedName>
        <fullName evidence="3">histidine kinase</fullName>
        <ecNumber evidence="3">2.7.13.3</ecNumber>
    </recommendedName>
</protein>
<dbReference type="PRINTS" id="PR00344">
    <property type="entry name" value="BCTRLSENSOR"/>
</dbReference>
<evidence type="ECO:0000256" key="7">
    <source>
        <dbReference type="ARBA" id="ARBA00022741"/>
    </source>
</evidence>
<dbReference type="Gene3D" id="1.10.287.130">
    <property type="match status" value="1"/>
</dbReference>
<reference evidence="19" key="1">
    <citation type="journal article" date="2019" name="Int. J. Syst. Evol. Microbiol.">
        <title>The Global Catalogue of Microorganisms (GCM) 10K type strain sequencing project: providing services to taxonomists for standard genome sequencing and annotation.</title>
        <authorList>
            <consortium name="The Broad Institute Genomics Platform"/>
            <consortium name="The Broad Institute Genome Sequencing Center for Infectious Disease"/>
            <person name="Wu L."/>
            <person name="Ma J."/>
        </authorList>
    </citation>
    <scope>NUCLEOTIDE SEQUENCE [LARGE SCALE GENOMIC DNA]</scope>
    <source>
        <strain evidence="19">CCM 7491</strain>
    </source>
</reference>
<keyword evidence="5 13" id="KW-0597">Phosphoprotein</keyword>
<dbReference type="SUPFAM" id="SSF52172">
    <property type="entry name" value="CheY-like"/>
    <property type="match status" value="2"/>
</dbReference>
<evidence type="ECO:0000256" key="14">
    <source>
        <dbReference type="SAM" id="Phobius"/>
    </source>
</evidence>
<dbReference type="PANTHER" id="PTHR45339">
    <property type="entry name" value="HYBRID SIGNAL TRANSDUCTION HISTIDINE KINASE J"/>
    <property type="match status" value="1"/>
</dbReference>
<feature type="transmembrane region" description="Helical" evidence="14">
    <location>
        <begin position="64"/>
        <end position="83"/>
    </location>
</feature>
<dbReference type="Proteomes" id="UP001595681">
    <property type="component" value="Unassembled WGS sequence"/>
</dbReference>
<evidence type="ECO:0000256" key="13">
    <source>
        <dbReference type="PROSITE-ProRule" id="PRU00169"/>
    </source>
</evidence>
<dbReference type="CDD" id="cd17546">
    <property type="entry name" value="REC_hyHK_CKI1_RcsC-like"/>
    <property type="match status" value="2"/>
</dbReference>
<evidence type="ECO:0000256" key="9">
    <source>
        <dbReference type="ARBA" id="ARBA00022989"/>
    </source>
</evidence>
<comment type="catalytic activity">
    <reaction evidence="1">
        <text>ATP + protein L-histidine = ADP + protein N-phospho-L-histidine.</text>
        <dbReference type="EC" id="2.7.13.3"/>
    </reaction>
</comment>
<dbReference type="InterPro" id="IPR003594">
    <property type="entry name" value="HATPase_dom"/>
</dbReference>
<evidence type="ECO:0000259" key="15">
    <source>
        <dbReference type="PROSITE" id="PS50109"/>
    </source>
</evidence>
<dbReference type="CDD" id="cd00082">
    <property type="entry name" value="HisKA"/>
    <property type="match status" value="1"/>
</dbReference>
<keyword evidence="6 14" id="KW-0812">Transmembrane</keyword>
<keyword evidence="11 14" id="KW-0472">Membrane</keyword>
<dbReference type="SMART" id="SM00387">
    <property type="entry name" value="HATPase_c"/>
    <property type="match status" value="1"/>
</dbReference>
<dbReference type="SMART" id="SM00388">
    <property type="entry name" value="HisKA"/>
    <property type="match status" value="1"/>
</dbReference>
<dbReference type="RefSeq" id="WP_380797074.1">
    <property type="nucleotide sequence ID" value="NZ_JBHRVU010000004.1"/>
</dbReference>
<feature type="domain" description="HPt" evidence="17">
    <location>
        <begin position="756"/>
        <end position="852"/>
    </location>
</feature>
<dbReference type="CDD" id="cd16922">
    <property type="entry name" value="HATPase_EvgS-ArcB-TorS-like"/>
    <property type="match status" value="1"/>
</dbReference>
<name>A0ABV7NKZ0_9SPHN</name>
<feature type="transmembrane region" description="Helical" evidence="14">
    <location>
        <begin position="114"/>
        <end position="133"/>
    </location>
</feature>
<keyword evidence="4" id="KW-1003">Cell membrane</keyword>
<dbReference type="PROSITE" id="PS50110">
    <property type="entry name" value="RESPONSE_REGULATORY"/>
    <property type="match status" value="2"/>
</dbReference>
<dbReference type="PROSITE" id="PS50109">
    <property type="entry name" value="HIS_KIN"/>
    <property type="match status" value="1"/>
</dbReference>
<feature type="domain" description="Response regulatory" evidence="16">
    <location>
        <begin position="597"/>
        <end position="715"/>
    </location>
</feature>
<dbReference type="PANTHER" id="PTHR45339:SF1">
    <property type="entry name" value="HYBRID SIGNAL TRANSDUCTION HISTIDINE KINASE J"/>
    <property type="match status" value="1"/>
</dbReference>
<evidence type="ECO:0000256" key="1">
    <source>
        <dbReference type="ARBA" id="ARBA00000085"/>
    </source>
</evidence>
<dbReference type="Pfam" id="PF02518">
    <property type="entry name" value="HATPase_c"/>
    <property type="match status" value="1"/>
</dbReference>
<dbReference type="SMART" id="SM00448">
    <property type="entry name" value="REC"/>
    <property type="match status" value="2"/>
</dbReference>
<dbReference type="InterPro" id="IPR036097">
    <property type="entry name" value="HisK_dim/P_sf"/>
</dbReference>
<keyword evidence="9 14" id="KW-1133">Transmembrane helix</keyword>
<dbReference type="Pfam" id="PF00512">
    <property type="entry name" value="HisKA"/>
    <property type="match status" value="1"/>
</dbReference>
<keyword evidence="8" id="KW-0067">ATP-binding</keyword>
<dbReference type="InterPro" id="IPR011006">
    <property type="entry name" value="CheY-like_superfamily"/>
</dbReference>
<dbReference type="InterPro" id="IPR003661">
    <property type="entry name" value="HisK_dim/P_dom"/>
</dbReference>
<accession>A0ABV7NKZ0</accession>
<keyword evidence="7" id="KW-0547">Nucleotide-binding</keyword>
<evidence type="ECO:0000256" key="12">
    <source>
        <dbReference type="PROSITE-ProRule" id="PRU00110"/>
    </source>
</evidence>
<feature type="modified residue" description="4-aspartylphosphate" evidence="13">
    <location>
        <position position="648"/>
    </location>
</feature>
<feature type="transmembrane region" description="Helical" evidence="14">
    <location>
        <begin position="39"/>
        <end position="57"/>
    </location>
</feature>
<feature type="transmembrane region" description="Helical" evidence="14">
    <location>
        <begin position="89"/>
        <end position="107"/>
    </location>
</feature>
<dbReference type="InterPro" id="IPR001789">
    <property type="entry name" value="Sig_transdc_resp-reg_receiver"/>
</dbReference>
<evidence type="ECO:0000313" key="18">
    <source>
        <dbReference type="EMBL" id="MFC3442811.1"/>
    </source>
</evidence>
<comment type="subcellular location">
    <subcellularLocation>
        <location evidence="2">Cell membrane</location>
        <topology evidence="2">Multi-pass membrane protein</topology>
    </subcellularLocation>
</comment>
<organism evidence="18 19">
    <name type="scientific">Sphingobium rhizovicinum</name>
    <dbReference type="NCBI Taxonomy" id="432308"/>
    <lineage>
        <taxon>Bacteria</taxon>
        <taxon>Pseudomonadati</taxon>
        <taxon>Pseudomonadota</taxon>
        <taxon>Alphaproteobacteria</taxon>
        <taxon>Sphingomonadales</taxon>
        <taxon>Sphingomonadaceae</taxon>
        <taxon>Sphingobium</taxon>
    </lineage>
</organism>
<feature type="domain" description="Histidine kinase" evidence="15">
    <location>
        <begin position="207"/>
        <end position="428"/>
    </location>
</feature>
<dbReference type="InterPro" id="IPR004358">
    <property type="entry name" value="Sig_transdc_His_kin-like_C"/>
</dbReference>
<evidence type="ECO:0000256" key="11">
    <source>
        <dbReference type="ARBA" id="ARBA00023136"/>
    </source>
</evidence>
<evidence type="ECO:0000313" key="19">
    <source>
        <dbReference type="Proteomes" id="UP001595681"/>
    </source>
</evidence>
<dbReference type="InterPro" id="IPR036641">
    <property type="entry name" value="HPT_dom_sf"/>
</dbReference>
<dbReference type="Pfam" id="PF00072">
    <property type="entry name" value="Response_reg"/>
    <property type="match status" value="2"/>
</dbReference>
<evidence type="ECO:0000256" key="10">
    <source>
        <dbReference type="ARBA" id="ARBA00023012"/>
    </source>
</evidence>
<dbReference type="Gene3D" id="3.40.50.2300">
    <property type="match status" value="2"/>
</dbReference>
<feature type="modified residue" description="4-aspartylphosphate" evidence="13">
    <location>
        <position position="501"/>
    </location>
</feature>
<evidence type="ECO:0000256" key="2">
    <source>
        <dbReference type="ARBA" id="ARBA00004651"/>
    </source>
</evidence>
<feature type="transmembrane region" description="Helical" evidence="14">
    <location>
        <begin position="12"/>
        <end position="33"/>
    </location>
</feature>
<dbReference type="SUPFAM" id="SSF47226">
    <property type="entry name" value="Histidine-containing phosphotransfer domain, HPT domain"/>
    <property type="match status" value="1"/>
</dbReference>
<dbReference type="Gene3D" id="3.30.565.10">
    <property type="entry name" value="Histidine kinase-like ATPase, C-terminal domain"/>
    <property type="match status" value="1"/>
</dbReference>
<comment type="caution">
    <text evidence="18">The sequence shown here is derived from an EMBL/GenBank/DDBJ whole genome shotgun (WGS) entry which is preliminary data.</text>
</comment>
<dbReference type="InterPro" id="IPR005467">
    <property type="entry name" value="His_kinase_dom"/>
</dbReference>
<feature type="modified residue" description="Phosphohistidine" evidence="12">
    <location>
        <position position="795"/>
    </location>
</feature>
<evidence type="ECO:0000259" key="17">
    <source>
        <dbReference type="PROSITE" id="PS50894"/>
    </source>
</evidence>
<keyword evidence="10" id="KW-0902">Two-component regulatory system</keyword>
<dbReference type="SUPFAM" id="SSF47384">
    <property type="entry name" value="Homodimeric domain of signal transducing histidine kinase"/>
    <property type="match status" value="1"/>
</dbReference>
<dbReference type="SUPFAM" id="SSF55874">
    <property type="entry name" value="ATPase domain of HSP90 chaperone/DNA topoisomerase II/histidine kinase"/>
    <property type="match status" value="1"/>
</dbReference>
<sequence length="947" mass="102992">MTIELDTLRYHFGRFLVPLFWAHVPLLATVALLAGHSPVAAALAGGVLAAAYHLMWWRQGIAPATRYLSAIALMGEPAMLLFLMRGHPWQMDMHMYFFAMLALTIAWCDKRAILAAATATALHHLLLLYLLPYAVFPGQGNLERVLLHAGIVAFQTTVLVWLSDKLVESFGRNQRMGEEILAKNEALEARTCEAEEANRAKSLFLANMSHEIRTPMNAILGFCHLVMRTDLEPKQMDYVSKINHAGVSLLRLINDILDFSKNEAGKLTLESNPFNLRRAIENQVHLVADNAEMKQVKLVSQVDADVPERLVGDEMRFCQVVLNLLSNAVKFSEEGTVTIKLILAAEQDGQVTLELSVRDTGIGMTAEQQHSLFHSFTQADSSTTRRFGGTGLGLAICRQIVEQMGGNIRVDSQPGHGSTFTCQMRMAREDDMVALETPLPEHVRRLRVLAADDNTASRQIMHDVFAGWGMAVDLVASGHEALAAIDDADQGGKPYDLVLLDWKMPGMDGMQVVEEMRETQYRVARPKTLIVTAYGADDFVKGIQDGDVAAFLTKPVVPKTLLDTIIDIFTQPDVVPVTVVSPVDALPMVAEHLRGLQVLLVEDNEINREIATELLADAGLLVDCAENGRIACDKVQERGGTYAAVLMDVQMPEMDGVTATRIIRESWPADRLPIIAMTAHAYEEEKQRCLSAGMNDHIAKPVDPAGLLRTLNQWLKSVPAPAAPAPAIVEKAPTALLPDSLPPFDLRAALLRVNGKATLLHKLIITFGDTYADVAGELRVLIATGMLPDARRLAHSLKGVAGSLELPDVQAMAAGIERMLAAGDAVQARASLPALDRAIAPAIAAARSLGASRQGASPIALTPADGDSIAAARTELRDLVFRRSLGARAGFRRFADALGLTEEARAGHPVHQALEKLDYESALALIDAEALADVEHAKPDRRTGVLS</sequence>
<dbReference type="Pfam" id="PF01627">
    <property type="entry name" value="Hpt"/>
    <property type="match status" value="1"/>
</dbReference>
<evidence type="ECO:0000259" key="16">
    <source>
        <dbReference type="PROSITE" id="PS50110"/>
    </source>
</evidence>
<evidence type="ECO:0000256" key="8">
    <source>
        <dbReference type="ARBA" id="ARBA00022840"/>
    </source>
</evidence>
<evidence type="ECO:0000256" key="5">
    <source>
        <dbReference type="ARBA" id="ARBA00022553"/>
    </source>
</evidence>
<dbReference type="Gene3D" id="1.20.120.160">
    <property type="entry name" value="HPT domain"/>
    <property type="match status" value="1"/>
</dbReference>
<feature type="domain" description="Response regulatory" evidence="16">
    <location>
        <begin position="447"/>
        <end position="569"/>
    </location>
</feature>
<gene>
    <name evidence="18" type="ORF">ACFOKF_16680</name>
</gene>
<dbReference type="EMBL" id="JBHRVU010000004">
    <property type="protein sequence ID" value="MFC3442811.1"/>
    <property type="molecule type" value="Genomic_DNA"/>
</dbReference>
<proteinExistence type="predicted"/>
<dbReference type="PROSITE" id="PS50894">
    <property type="entry name" value="HPT"/>
    <property type="match status" value="1"/>
</dbReference>
<evidence type="ECO:0000256" key="6">
    <source>
        <dbReference type="ARBA" id="ARBA00022692"/>
    </source>
</evidence>
<dbReference type="InterPro" id="IPR036890">
    <property type="entry name" value="HATPase_C_sf"/>
</dbReference>
<evidence type="ECO:0000256" key="4">
    <source>
        <dbReference type="ARBA" id="ARBA00022475"/>
    </source>
</evidence>
<dbReference type="EC" id="2.7.13.3" evidence="3"/>